<keyword evidence="1" id="KW-0812">Transmembrane</keyword>
<dbReference type="InterPro" id="IPR019201">
    <property type="entry name" value="DUF2065"/>
</dbReference>
<dbReference type="Pfam" id="PF09838">
    <property type="entry name" value="DUF2065"/>
    <property type="match status" value="1"/>
</dbReference>
<evidence type="ECO:0000313" key="2">
    <source>
        <dbReference type="EMBL" id="SNR68795.1"/>
    </source>
</evidence>
<feature type="transmembrane region" description="Helical" evidence="1">
    <location>
        <begin position="43"/>
        <end position="62"/>
    </location>
</feature>
<name>A0A238YC28_9BACT</name>
<keyword evidence="1" id="KW-0472">Membrane</keyword>
<dbReference type="Proteomes" id="UP000198324">
    <property type="component" value="Unassembled WGS sequence"/>
</dbReference>
<dbReference type="EMBL" id="FZOC01000001">
    <property type="protein sequence ID" value="SNR68795.1"/>
    <property type="molecule type" value="Genomic_DNA"/>
</dbReference>
<proteinExistence type="predicted"/>
<keyword evidence="3" id="KW-1185">Reference proteome</keyword>
<dbReference type="RefSeq" id="WP_089272044.1">
    <property type="nucleotide sequence ID" value="NZ_FZOC01000001.1"/>
</dbReference>
<evidence type="ECO:0000256" key="1">
    <source>
        <dbReference type="SAM" id="Phobius"/>
    </source>
</evidence>
<accession>A0A238YC28</accession>
<evidence type="ECO:0000313" key="3">
    <source>
        <dbReference type="Proteomes" id="UP000198324"/>
    </source>
</evidence>
<keyword evidence="1" id="KW-1133">Transmembrane helix</keyword>
<sequence>MNLDWPLFFVALGLAFLMEGLPYFLLAERMPPVLLTLASRPPRALRVLGLTSMILGVLLVALGRSF</sequence>
<reference evidence="2 3" key="1">
    <citation type="submission" date="2017-06" db="EMBL/GenBank/DDBJ databases">
        <authorList>
            <person name="Kim H.J."/>
            <person name="Triplett B.A."/>
        </authorList>
    </citation>
    <scope>NUCLEOTIDE SEQUENCE [LARGE SCALE GENOMIC DNA]</scope>
    <source>
        <strain evidence="2 3">DSM 13116</strain>
    </source>
</reference>
<organism evidence="2 3">
    <name type="scientific">Humidesulfovibrio mexicanus</name>
    <dbReference type="NCBI Taxonomy" id="147047"/>
    <lineage>
        <taxon>Bacteria</taxon>
        <taxon>Pseudomonadati</taxon>
        <taxon>Thermodesulfobacteriota</taxon>
        <taxon>Desulfovibrionia</taxon>
        <taxon>Desulfovibrionales</taxon>
        <taxon>Desulfovibrionaceae</taxon>
        <taxon>Humidesulfovibrio</taxon>
    </lineage>
</organism>
<gene>
    <name evidence="2" type="ORF">SAMN04488503_0869</name>
</gene>
<protein>
    <recommendedName>
        <fullName evidence="4">DUF2065 domain-containing protein</fullName>
    </recommendedName>
</protein>
<evidence type="ECO:0008006" key="4">
    <source>
        <dbReference type="Google" id="ProtNLM"/>
    </source>
</evidence>
<dbReference type="AlphaFoldDB" id="A0A238YC28"/>
<dbReference type="OrthoDB" id="5460292at2"/>